<dbReference type="Gene3D" id="1.10.10.60">
    <property type="entry name" value="Homeodomain-like"/>
    <property type="match status" value="1"/>
</dbReference>
<dbReference type="OrthoDB" id="109247at2759"/>
<dbReference type="PROSITE" id="PS51253">
    <property type="entry name" value="HTH_CENPB"/>
    <property type="match status" value="1"/>
</dbReference>
<evidence type="ECO:0000259" key="2">
    <source>
        <dbReference type="PROSITE" id="PS51253"/>
    </source>
</evidence>
<feature type="non-terminal residue" evidence="3">
    <location>
        <position position="1"/>
    </location>
</feature>
<dbReference type="InterPro" id="IPR009057">
    <property type="entry name" value="Homeodomain-like_sf"/>
</dbReference>
<protein>
    <recommendedName>
        <fullName evidence="2">HTH CENPB-type domain-containing protein</fullName>
    </recommendedName>
</protein>
<reference evidence="4" key="1">
    <citation type="submission" date="2017-03" db="EMBL/GenBank/DDBJ databases">
        <title>Phytopthora megakarya and P. palmivora, two closely related causual agents of cacao black pod achieved similar genome size and gene model numbers by different mechanisms.</title>
        <authorList>
            <person name="Ali S."/>
            <person name="Shao J."/>
            <person name="Larry D.J."/>
            <person name="Kronmiller B."/>
            <person name="Shen D."/>
            <person name="Strem M.D."/>
            <person name="Melnick R.L."/>
            <person name="Guiltinan M.J."/>
            <person name="Tyler B.M."/>
            <person name="Meinhardt L.W."/>
            <person name="Bailey B.A."/>
        </authorList>
    </citation>
    <scope>NUCLEOTIDE SEQUENCE [LARGE SCALE GENOMIC DNA]</scope>
    <source>
        <strain evidence="4">zdho120</strain>
    </source>
</reference>
<dbReference type="Pfam" id="PF03221">
    <property type="entry name" value="HTH_Tnp_Tc5"/>
    <property type="match status" value="1"/>
</dbReference>
<organism evidence="3 4">
    <name type="scientific">Phytophthora megakarya</name>
    <dbReference type="NCBI Taxonomy" id="4795"/>
    <lineage>
        <taxon>Eukaryota</taxon>
        <taxon>Sar</taxon>
        <taxon>Stramenopiles</taxon>
        <taxon>Oomycota</taxon>
        <taxon>Peronosporomycetes</taxon>
        <taxon>Peronosporales</taxon>
        <taxon>Peronosporaceae</taxon>
        <taxon>Phytophthora</taxon>
    </lineage>
</organism>
<feature type="domain" description="HTH CENPB-type" evidence="2">
    <location>
        <begin position="4"/>
        <end position="77"/>
    </location>
</feature>
<dbReference type="Proteomes" id="UP000198211">
    <property type="component" value="Unassembled WGS sequence"/>
</dbReference>
<sequence>KRCRQTGTAKTISDDAELAILDWTLALRSHGVRVSAKMLELEALSIEKLYDVPRSIFAASPTWMASFLSRYRFTLRTKTRQGQVSAADSTEVTKDFTATIRRLVLAEGITKIYNADQTAIF</sequence>
<dbReference type="GO" id="GO:0003677">
    <property type="term" value="F:DNA binding"/>
    <property type="evidence" value="ECO:0007669"/>
    <property type="project" value="UniProtKB-KW"/>
</dbReference>
<evidence type="ECO:0000313" key="3">
    <source>
        <dbReference type="EMBL" id="OWZ02248.1"/>
    </source>
</evidence>
<keyword evidence="1" id="KW-0238">DNA-binding</keyword>
<proteinExistence type="predicted"/>
<evidence type="ECO:0000313" key="4">
    <source>
        <dbReference type="Proteomes" id="UP000198211"/>
    </source>
</evidence>
<dbReference type="EMBL" id="NBNE01006299">
    <property type="protein sequence ID" value="OWZ02248.1"/>
    <property type="molecule type" value="Genomic_DNA"/>
</dbReference>
<evidence type="ECO:0000256" key="1">
    <source>
        <dbReference type="ARBA" id="ARBA00023125"/>
    </source>
</evidence>
<keyword evidence="4" id="KW-1185">Reference proteome</keyword>
<accession>A0A225VBH7</accession>
<dbReference type="SUPFAM" id="SSF46689">
    <property type="entry name" value="Homeodomain-like"/>
    <property type="match status" value="1"/>
</dbReference>
<comment type="caution">
    <text evidence="3">The sequence shown here is derived from an EMBL/GenBank/DDBJ whole genome shotgun (WGS) entry which is preliminary data.</text>
</comment>
<dbReference type="AlphaFoldDB" id="A0A225VBH7"/>
<gene>
    <name evidence="3" type="ORF">PHMEG_00026223</name>
</gene>
<name>A0A225VBH7_9STRA</name>
<dbReference type="InterPro" id="IPR006600">
    <property type="entry name" value="HTH_CenpB_DNA-bd_dom"/>
</dbReference>